<dbReference type="Gene3D" id="2.10.50.10">
    <property type="entry name" value="Tumor Necrosis Factor Receptor, subunit A, domain 2"/>
    <property type="match status" value="3"/>
</dbReference>
<dbReference type="PANTHER" id="PTHR23097">
    <property type="entry name" value="TUMOR NECROSIS FACTOR RECEPTOR SUPERFAMILY MEMBER"/>
    <property type="match status" value="1"/>
</dbReference>
<evidence type="ECO:0000259" key="10">
    <source>
        <dbReference type="PROSITE" id="PS50017"/>
    </source>
</evidence>
<dbReference type="PROSITE" id="PS00652">
    <property type="entry name" value="TNFR_NGFR_1"/>
    <property type="match status" value="1"/>
</dbReference>
<feature type="transmembrane region" description="Helical" evidence="9">
    <location>
        <begin position="270"/>
        <end position="293"/>
    </location>
</feature>
<evidence type="ECO:0000256" key="1">
    <source>
        <dbReference type="ARBA" id="ARBA00004613"/>
    </source>
</evidence>
<dbReference type="InterPro" id="IPR001368">
    <property type="entry name" value="TNFR/NGFR_Cys_rich_reg"/>
</dbReference>
<dbReference type="InterPro" id="IPR000488">
    <property type="entry name" value="Death_dom"/>
</dbReference>
<reference evidence="12" key="1">
    <citation type="submission" date="2022-11" db="EMBL/GenBank/DDBJ databases">
        <title>Centuries of genome instability and evolution in soft-shell clam transmissible cancer (bioRxiv).</title>
        <authorList>
            <person name="Hart S.F.M."/>
            <person name="Yonemitsu M.A."/>
            <person name="Giersch R.M."/>
            <person name="Beal B.F."/>
            <person name="Arriagada G."/>
            <person name="Davis B.W."/>
            <person name="Ostrander E.A."/>
            <person name="Goff S.P."/>
            <person name="Metzger M.J."/>
        </authorList>
    </citation>
    <scope>NUCLEOTIDE SEQUENCE</scope>
    <source>
        <strain evidence="12">MELC-2E11</strain>
        <tissue evidence="12">Siphon/mantle</tissue>
    </source>
</reference>
<feature type="transmembrane region" description="Helical" evidence="9">
    <location>
        <begin position="9"/>
        <end position="26"/>
    </location>
</feature>
<comment type="caution">
    <text evidence="8">Lacks conserved residue(s) required for the propagation of feature annotation.</text>
</comment>
<dbReference type="InterPro" id="IPR052459">
    <property type="entry name" value="TNFRSF_decoy_receptor"/>
</dbReference>
<dbReference type="Pfam" id="PF00020">
    <property type="entry name" value="TNFR_c6"/>
    <property type="match status" value="1"/>
</dbReference>
<sequence length="396" mass="43423">MKFQRNTEAILLPVLLLYYIAVASGFECPPEAILLSVLLLYYIAVASGFECPPEAILLSVLLLYYIAVASGFECPPEAKQLYYKVGENKECMKCSPGYYWLHHCIFNLTNAVCTPCPKGSYSPCNNIALACERCDTHCPGFSNQDAYKDREYISEACTAISNIKCSCRQSYYKEPGEDGMCTEKQPCPPGSGVLRKATDKSQTQCQVCSVGKTFSNITSLSEPCQNCTVCAPGEHMLQDCTLSRDRVCGQASTTVSVDANSPKGDSTVTIVAISAAASAVVVIVAIIVVICVVRRTECGRRWPSRRPTDKELGIIADCFTGDYQILATQLNVLQPRVYQIQRDNSQDIHSQVLGVLSAWAKAAESATLADLETTMRNVQSLNFDWVNANEKLNVEQ</sequence>
<evidence type="ECO:0000256" key="7">
    <source>
        <dbReference type="ARBA" id="ARBA00023180"/>
    </source>
</evidence>
<protein>
    <submittedName>
        <fullName evidence="12">TR11B-like protein</fullName>
    </submittedName>
</protein>
<evidence type="ECO:0000259" key="11">
    <source>
        <dbReference type="PROSITE" id="PS50050"/>
    </source>
</evidence>
<keyword evidence="2" id="KW-0964">Secreted</keyword>
<dbReference type="EMBL" id="CP111020">
    <property type="protein sequence ID" value="WAR13781.1"/>
    <property type="molecule type" value="Genomic_DNA"/>
</dbReference>
<dbReference type="InterPro" id="IPR011029">
    <property type="entry name" value="DEATH-like_dom_sf"/>
</dbReference>
<comment type="subcellular location">
    <subcellularLocation>
        <location evidence="1">Secreted</location>
    </subcellularLocation>
</comment>
<dbReference type="CDD" id="cd01670">
    <property type="entry name" value="Death"/>
    <property type="match status" value="1"/>
</dbReference>
<accession>A0ABY7F356</accession>
<evidence type="ECO:0000313" key="13">
    <source>
        <dbReference type="Proteomes" id="UP001164746"/>
    </source>
</evidence>
<dbReference type="SMART" id="SM00208">
    <property type="entry name" value="TNFR"/>
    <property type="match status" value="3"/>
</dbReference>
<evidence type="ECO:0000256" key="9">
    <source>
        <dbReference type="SAM" id="Phobius"/>
    </source>
</evidence>
<organism evidence="12 13">
    <name type="scientific">Mya arenaria</name>
    <name type="common">Soft-shell clam</name>
    <dbReference type="NCBI Taxonomy" id="6604"/>
    <lineage>
        <taxon>Eukaryota</taxon>
        <taxon>Metazoa</taxon>
        <taxon>Spiralia</taxon>
        <taxon>Lophotrochozoa</taxon>
        <taxon>Mollusca</taxon>
        <taxon>Bivalvia</taxon>
        <taxon>Autobranchia</taxon>
        <taxon>Heteroconchia</taxon>
        <taxon>Euheterodonta</taxon>
        <taxon>Imparidentia</taxon>
        <taxon>Neoheterodontei</taxon>
        <taxon>Myida</taxon>
        <taxon>Myoidea</taxon>
        <taxon>Myidae</taxon>
        <taxon>Mya</taxon>
    </lineage>
</organism>
<dbReference type="PROSITE" id="PS50017">
    <property type="entry name" value="DEATH_DOMAIN"/>
    <property type="match status" value="1"/>
</dbReference>
<evidence type="ECO:0000256" key="3">
    <source>
        <dbReference type="ARBA" id="ARBA00022703"/>
    </source>
</evidence>
<keyword evidence="6 8" id="KW-1015">Disulfide bond</keyword>
<dbReference type="PANTHER" id="PTHR23097:SF181">
    <property type="entry name" value="CASPASE-8-LIKE"/>
    <property type="match status" value="1"/>
</dbReference>
<keyword evidence="13" id="KW-1185">Reference proteome</keyword>
<evidence type="ECO:0000256" key="8">
    <source>
        <dbReference type="PROSITE-ProRule" id="PRU00206"/>
    </source>
</evidence>
<feature type="disulfide bond" evidence="8">
    <location>
        <begin position="230"/>
        <end position="248"/>
    </location>
</feature>
<dbReference type="PROSITE" id="PS50050">
    <property type="entry name" value="TNFR_NGFR_2"/>
    <property type="match status" value="1"/>
</dbReference>
<feature type="domain" description="Death" evidence="10">
    <location>
        <begin position="322"/>
        <end position="379"/>
    </location>
</feature>
<keyword evidence="5" id="KW-0677">Repeat</keyword>
<name>A0ABY7F356_MYAAR</name>
<feature type="disulfide bond" evidence="8">
    <location>
        <begin position="227"/>
        <end position="240"/>
    </location>
</feature>
<evidence type="ECO:0000256" key="4">
    <source>
        <dbReference type="ARBA" id="ARBA00022729"/>
    </source>
</evidence>
<dbReference type="SUPFAM" id="SSF57586">
    <property type="entry name" value="TNF receptor-like"/>
    <property type="match status" value="2"/>
</dbReference>
<feature type="transmembrane region" description="Helical" evidence="9">
    <location>
        <begin position="32"/>
        <end position="49"/>
    </location>
</feature>
<keyword evidence="3" id="KW-0053">Apoptosis</keyword>
<feature type="transmembrane region" description="Helical" evidence="9">
    <location>
        <begin position="56"/>
        <end position="72"/>
    </location>
</feature>
<keyword evidence="9" id="KW-1133">Transmembrane helix</keyword>
<keyword evidence="4" id="KW-0732">Signal</keyword>
<gene>
    <name evidence="12" type="ORF">MAR_003886</name>
</gene>
<keyword evidence="9" id="KW-0472">Membrane</keyword>
<dbReference type="SUPFAM" id="SSF47986">
    <property type="entry name" value="DEATH domain"/>
    <property type="match status" value="1"/>
</dbReference>
<keyword evidence="9" id="KW-0812">Transmembrane</keyword>
<feature type="domain" description="TNFR-Cys" evidence="11">
    <location>
        <begin position="207"/>
        <end position="248"/>
    </location>
</feature>
<keyword evidence="7" id="KW-0325">Glycoprotein</keyword>
<dbReference type="Proteomes" id="UP001164746">
    <property type="component" value="Chromosome 9"/>
</dbReference>
<evidence type="ECO:0000256" key="6">
    <source>
        <dbReference type="ARBA" id="ARBA00023157"/>
    </source>
</evidence>
<evidence type="ECO:0000256" key="5">
    <source>
        <dbReference type="ARBA" id="ARBA00022737"/>
    </source>
</evidence>
<feature type="repeat" description="TNFR-Cys" evidence="8">
    <location>
        <begin position="207"/>
        <end position="248"/>
    </location>
</feature>
<evidence type="ECO:0000256" key="2">
    <source>
        <dbReference type="ARBA" id="ARBA00022525"/>
    </source>
</evidence>
<dbReference type="Gene3D" id="1.10.533.10">
    <property type="entry name" value="Death Domain, Fas"/>
    <property type="match status" value="1"/>
</dbReference>
<evidence type="ECO:0000313" key="12">
    <source>
        <dbReference type="EMBL" id="WAR13781.1"/>
    </source>
</evidence>
<proteinExistence type="predicted"/>